<dbReference type="Proteomes" id="UP000315295">
    <property type="component" value="Unassembled WGS sequence"/>
</dbReference>
<sequence length="78" mass="8787">MVEFLSQDYAEGISVQARLDSIATLHNLSRCHQIIPSLVSSGVVFSMLKLRHGSCCFFLRDCSNYGSRNKQSRNKFMG</sequence>
<proteinExistence type="predicted"/>
<evidence type="ECO:0000313" key="1">
    <source>
        <dbReference type="EMBL" id="TQD98049.1"/>
    </source>
</evidence>
<name>A0A540MHY1_MALBA</name>
<reference evidence="1 2" key="1">
    <citation type="journal article" date="2019" name="G3 (Bethesda)">
        <title>Sequencing of a Wild Apple (Malus baccata) Genome Unravels the Differences Between Cultivated and Wild Apple Species Regarding Disease Resistance and Cold Tolerance.</title>
        <authorList>
            <person name="Chen X."/>
        </authorList>
    </citation>
    <scope>NUCLEOTIDE SEQUENCE [LARGE SCALE GENOMIC DNA]</scope>
    <source>
        <strain evidence="2">cv. Shandingzi</strain>
        <tissue evidence="1">Leaves</tissue>
    </source>
</reference>
<organism evidence="1 2">
    <name type="scientific">Malus baccata</name>
    <name type="common">Siberian crab apple</name>
    <name type="synonym">Pyrus baccata</name>
    <dbReference type="NCBI Taxonomy" id="106549"/>
    <lineage>
        <taxon>Eukaryota</taxon>
        <taxon>Viridiplantae</taxon>
        <taxon>Streptophyta</taxon>
        <taxon>Embryophyta</taxon>
        <taxon>Tracheophyta</taxon>
        <taxon>Spermatophyta</taxon>
        <taxon>Magnoliopsida</taxon>
        <taxon>eudicotyledons</taxon>
        <taxon>Gunneridae</taxon>
        <taxon>Pentapetalae</taxon>
        <taxon>rosids</taxon>
        <taxon>fabids</taxon>
        <taxon>Rosales</taxon>
        <taxon>Rosaceae</taxon>
        <taxon>Amygdaloideae</taxon>
        <taxon>Maleae</taxon>
        <taxon>Malus</taxon>
    </lineage>
</organism>
<protein>
    <submittedName>
        <fullName evidence="1">Uncharacterized protein</fullName>
    </submittedName>
</protein>
<dbReference type="AlphaFoldDB" id="A0A540MHY1"/>
<keyword evidence="2" id="KW-1185">Reference proteome</keyword>
<gene>
    <name evidence="1" type="ORF">C1H46_016314</name>
</gene>
<comment type="caution">
    <text evidence="1">The sequence shown here is derived from an EMBL/GenBank/DDBJ whole genome shotgun (WGS) entry which is preliminary data.</text>
</comment>
<dbReference type="EMBL" id="VIEB01000259">
    <property type="protein sequence ID" value="TQD98049.1"/>
    <property type="molecule type" value="Genomic_DNA"/>
</dbReference>
<evidence type="ECO:0000313" key="2">
    <source>
        <dbReference type="Proteomes" id="UP000315295"/>
    </source>
</evidence>
<dbReference type="STRING" id="106549.A0A540MHY1"/>
<accession>A0A540MHY1</accession>